<proteinExistence type="predicted"/>
<organism evidence="1 2">
    <name type="scientific">Paractinoplanes hotanensis</name>
    <dbReference type="NCBI Taxonomy" id="2906497"/>
    <lineage>
        <taxon>Bacteria</taxon>
        <taxon>Bacillati</taxon>
        <taxon>Actinomycetota</taxon>
        <taxon>Actinomycetes</taxon>
        <taxon>Micromonosporales</taxon>
        <taxon>Micromonosporaceae</taxon>
        <taxon>Paractinoplanes</taxon>
    </lineage>
</organism>
<accession>A0ABT0XZU1</accession>
<comment type="caution">
    <text evidence="1">The sequence shown here is derived from an EMBL/GenBank/DDBJ whole genome shotgun (WGS) entry which is preliminary data.</text>
</comment>
<dbReference type="Proteomes" id="UP001523216">
    <property type="component" value="Unassembled WGS sequence"/>
</dbReference>
<evidence type="ECO:0000313" key="1">
    <source>
        <dbReference type="EMBL" id="MCM4078722.1"/>
    </source>
</evidence>
<reference evidence="1 2" key="1">
    <citation type="submission" date="2022-06" db="EMBL/GenBank/DDBJ databases">
        <title>Actinoplanes abujensis sp. nov., isolated from Nigerian arid soil.</title>
        <authorList>
            <person name="Ding P."/>
        </authorList>
    </citation>
    <scope>NUCLEOTIDE SEQUENCE [LARGE SCALE GENOMIC DNA]</scope>
    <source>
        <strain evidence="2">TRM88002</strain>
    </source>
</reference>
<dbReference type="RefSeq" id="WP_251798567.1">
    <property type="nucleotide sequence ID" value="NZ_JAMQOL010000017.1"/>
</dbReference>
<name>A0ABT0XZU1_9ACTN</name>
<sequence length="69" mass="7794">MLSLDEKTRIHALDRAQPLLPIEFDRSEQRTHDYVRHGTTNLFAALNVGTGEIACDCAPSRNGPRFWPS</sequence>
<keyword evidence="2" id="KW-1185">Reference proteome</keyword>
<dbReference type="EMBL" id="JAMQOL010000017">
    <property type="protein sequence ID" value="MCM4078722.1"/>
    <property type="molecule type" value="Genomic_DNA"/>
</dbReference>
<gene>
    <name evidence="1" type="ORF">LXN57_14200</name>
</gene>
<evidence type="ECO:0000313" key="2">
    <source>
        <dbReference type="Proteomes" id="UP001523216"/>
    </source>
</evidence>
<protein>
    <submittedName>
        <fullName evidence="1">Uncharacterized protein</fullName>
    </submittedName>
</protein>